<dbReference type="EMBL" id="JARKIK010000004">
    <property type="protein sequence ID" value="KAK8752329.1"/>
    <property type="molecule type" value="Genomic_DNA"/>
</dbReference>
<dbReference type="PANTHER" id="PTHR31493:SF1">
    <property type="entry name" value="PROTEIN C19ORF12"/>
    <property type="match status" value="1"/>
</dbReference>
<proteinExistence type="inferred from homology"/>
<protein>
    <submittedName>
        <fullName evidence="3">Uncharacterized protein</fullName>
    </submittedName>
</protein>
<keyword evidence="4" id="KW-1185">Reference proteome</keyword>
<dbReference type="EMBL" id="JARKIK010000004">
    <property type="protein sequence ID" value="KAK8752330.1"/>
    <property type="molecule type" value="Genomic_DNA"/>
</dbReference>
<comment type="caution">
    <text evidence="3">The sequence shown here is derived from an EMBL/GenBank/DDBJ whole genome shotgun (WGS) entry which is preliminary data.</text>
</comment>
<comment type="similarity">
    <text evidence="1">Belongs to the C19orf12 family.</text>
</comment>
<evidence type="ECO:0000256" key="2">
    <source>
        <dbReference type="SAM" id="Phobius"/>
    </source>
</evidence>
<dbReference type="Pfam" id="PF20721">
    <property type="entry name" value="C19orf12"/>
    <property type="match status" value="1"/>
</dbReference>
<keyword evidence="2" id="KW-0472">Membrane</keyword>
<reference evidence="3" key="2">
    <citation type="submission" date="2024-01" db="EMBL/GenBank/DDBJ databases">
        <authorList>
            <person name="He J."/>
            <person name="Wang M."/>
            <person name="Zheng J."/>
            <person name="Liu Z."/>
        </authorList>
    </citation>
    <scope>NUCLEOTIDE SEQUENCE</scope>
    <source>
        <strain evidence="3">ZL_2023a</strain>
        <tissue evidence="3">Muscle</tissue>
    </source>
</reference>
<dbReference type="Proteomes" id="UP001445076">
    <property type="component" value="Unassembled WGS sequence"/>
</dbReference>
<dbReference type="AlphaFoldDB" id="A0AAW0YKM3"/>
<keyword evidence="2" id="KW-0812">Transmembrane</keyword>
<reference evidence="3 4" key="1">
    <citation type="journal article" date="2024" name="BMC Genomics">
        <title>Genome assembly of redclaw crayfish (Cherax quadricarinatus) provides insights into its immune adaptation and hypoxia tolerance.</title>
        <authorList>
            <person name="Liu Z."/>
            <person name="Zheng J."/>
            <person name="Li H."/>
            <person name="Fang K."/>
            <person name="Wang S."/>
            <person name="He J."/>
            <person name="Zhou D."/>
            <person name="Weng S."/>
            <person name="Chi M."/>
            <person name="Gu Z."/>
            <person name="He J."/>
            <person name="Li F."/>
            <person name="Wang M."/>
        </authorList>
    </citation>
    <scope>NUCLEOTIDE SEQUENCE [LARGE SCALE GENOMIC DNA]</scope>
    <source>
        <strain evidence="3">ZL_2023a</strain>
    </source>
</reference>
<evidence type="ECO:0000256" key="1">
    <source>
        <dbReference type="ARBA" id="ARBA00029457"/>
    </source>
</evidence>
<feature type="transmembrane region" description="Helical" evidence="2">
    <location>
        <begin position="32"/>
        <end position="65"/>
    </location>
</feature>
<organism evidence="3 4">
    <name type="scientific">Cherax quadricarinatus</name>
    <name type="common">Australian red claw crayfish</name>
    <dbReference type="NCBI Taxonomy" id="27406"/>
    <lineage>
        <taxon>Eukaryota</taxon>
        <taxon>Metazoa</taxon>
        <taxon>Ecdysozoa</taxon>
        <taxon>Arthropoda</taxon>
        <taxon>Crustacea</taxon>
        <taxon>Multicrustacea</taxon>
        <taxon>Malacostraca</taxon>
        <taxon>Eumalacostraca</taxon>
        <taxon>Eucarida</taxon>
        <taxon>Decapoda</taxon>
        <taxon>Pleocyemata</taxon>
        <taxon>Astacidea</taxon>
        <taxon>Parastacoidea</taxon>
        <taxon>Parastacidae</taxon>
        <taxon>Cherax</taxon>
    </lineage>
</organism>
<name>A0AAW0YKM3_CHEQU</name>
<feature type="transmembrane region" description="Helical" evidence="2">
    <location>
        <begin position="121"/>
        <end position="141"/>
    </location>
</feature>
<evidence type="ECO:0000313" key="4">
    <source>
        <dbReference type="Proteomes" id="UP001445076"/>
    </source>
</evidence>
<dbReference type="InterPro" id="IPR033369">
    <property type="entry name" value="C19orf12"/>
</dbReference>
<keyword evidence="2" id="KW-1133">Transmembrane helix</keyword>
<accession>A0AAW0YKM3</accession>
<dbReference type="PANTHER" id="PTHR31493">
    <property type="entry name" value="NAZO FAMILY MEMBER"/>
    <property type="match status" value="1"/>
</dbReference>
<evidence type="ECO:0000313" key="3">
    <source>
        <dbReference type="EMBL" id="KAK8752329.1"/>
    </source>
</evidence>
<gene>
    <name evidence="3" type="ORF">OTU49_004883</name>
</gene>
<sequence>MVISKAAVGTLVDDLCEKEQLRTAMKESVSGGLIASGAATFGGLIGGPIGVAVGGALGGIIAAIMSSDGFKSVFSLIKSDKTSGIKETIINSVWRFLQSFSVASVAEGLKLLLSPKNWGKLVEIAIQCFMGAIFIVVKRICDKWNEPKMLKN</sequence>